<reference evidence="2" key="1">
    <citation type="submission" date="2019-05" db="EMBL/GenBank/DDBJ databases">
        <title>Another draft genome of Portunus trituberculatus and its Hox gene families provides insights of decapod evolution.</title>
        <authorList>
            <person name="Jeong J.-H."/>
            <person name="Song I."/>
            <person name="Kim S."/>
            <person name="Choi T."/>
            <person name="Kim D."/>
            <person name="Ryu S."/>
            <person name="Kim W."/>
        </authorList>
    </citation>
    <scope>NUCLEOTIDE SEQUENCE [LARGE SCALE GENOMIC DNA]</scope>
    <source>
        <tissue evidence="2">Muscle</tissue>
    </source>
</reference>
<proteinExistence type="predicted"/>
<dbReference type="Proteomes" id="UP000324222">
    <property type="component" value="Unassembled WGS sequence"/>
</dbReference>
<dbReference type="EMBL" id="VSRR010011314">
    <property type="protein sequence ID" value="MPC52998.1"/>
    <property type="molecule type" value="Genomic_DNA"/>
</dbReference>
<organism evidence="2 3">
    <name type="scientific">Portunus trituberculatus</name>
    <name type="common">Swimming crab</name>
    <name type="synonym">Neptunus trituberculatus</name>
    <dbReference type="NCBI Taxonomy" id="210409"/>
    <lineage>
        <taxon>Eukaryota</taxon>
        <taxon>Metazoa</taxon>
        <taxon>Ecdysozoa</taxon>
        <taxon>Arthropoda</taxon>
        <taxon>Crustacea</taxon>
        <taxon>Multicrustacea</taxon>
        <taxon>Malacostraca</taxon>
        <taxon>Eumalacostraca</taxon>
        <taxon>Eucarida</taxon>
        <taxon>Decapoda</taxon>
        <taxon>Pleocyemata</taxon>
        <taxon>Brachyura</taxon>
        <taxon>Eubrachyura</taxon>
        <taxon>Portunoidea</taxon>
        <taxon>Portunidae</taxon>
        <taxon>Portuninae</taxon>
        <taxon>Portunus</taxon>
    </lineage>
</organism>
<name>A0A5B7G7B9_PORTR</name>
<evidence type="ECO:0000256" key="1">
    <source>
        <dbReference type="SAM" id="MobiDB-lite"/>
    </source>
</evidence>
<feature type="compositionally biased region" description="Low complexity" evidence="1">
    <location>
        <begin position="45"/>
        <end position="56"/>
    </location>
</feature>
<evidence type="ECO:0000313" key="3">
    <source>
        <dbReference type="Proteomes" id="UP000324222"/>
    </source>
</evidence>
<keyword evidence="3" id="KW-1185">Reference proteome</keyword>
<feature type="region of interest" description="Disordered" evidence="1">
    <location>
        <begin position="1"/>
        <end position="67"/>
    </location>
</feature>
<accession>A0A5B7G7B9</accession>
<sequence>MVFSHLPPHPGSQHSPAHHIKPHQTPTNPPHPAKQLLTSPIHPITPSQPTTHLHTTPHPPHTTIPDN</sequence>
<protein>
    <submittedName>
        <fullName evidence="2">Uncharacterized protein</fullName>
    </submittedName>
</protein>
<comment type="caution">
    <text evidence="2">The sequence shown here is derived from an EMBL/GenBank/DDBJ whole genome shotgun (WGS) entry which is preliminary data.</text>
</comment>
<feature type="compositionally biased region" description="Pro residues" evidence="1">
    <location>
        <begin position="57"/>
        <end position="67"/>
    </location>
</feature>
<gene>
    <name evidence="2" type="ORF">E2C01_046882</name>
</gene>
<dbReference type="AlphaFoldDB" id="A0A5B7G7B9"/>
<evidence type="ECO:0000313" key="2">
    <source>
        <dbReference type="EMBL" id="MPC52998.1"/>
    </source>
</evidence>